<dbReference type="InterPro" id="IPR045834">
    <property type="entry name" value="Csd3_N2"/>
</dbReference>
<keyword evidence="3" id="KW-0645">Protease</keyword>
<keyword evidence="11" id="KW-1185">Reference proteome</keyword>
<dbReference type="InterPro" id="IPR016047">
    <property type="entry name" value="M23ase_b-sheet_dom"/>
</dbReference>
<dbReference type="Pfam" id="PF19425">
    <property type="entry name" value="Csd3_N2"/>
    <property type="match status" value="1"/>
</dbReference>
<evidence type="ECO:0000313" key="11">
    <source>
        <dbReference type="Proteomes" id="UP001057498"/>
    </source>
</evidence>
<organism evidence="10 11">
    <name type="scientific">Sphaerotilus microaerophilus</name>
    <dbReference type="NCBI Taxonomy" id="2914710"/>
    <lineage>
        <taxon>Bacteria</taxon>
        <taxon>Pseudomonadati</taxon>
        <taxon>Pseudomonadota</taxon>
        <taxon>Betaproteobacteria</taxon>
        <taxon>Burkholderiales</taxon>
        <taxon>Sphaerotilaceae</taxon>
        <taxon>Sphaerotilus</taxon>
    </lineage>
</organism>
<dbReference type="SUPFAM" id="SSF51261">
    <property type="entry name" value="Duplicated hybrid motif"/>
    <property type="match status" value="1"/>
</dbReference>
<dbReference type="InterPro" id="IPR050570">
    <property type="entry name" value="Cell_wall_metabolism_enzyme"/>
</dbReference>
<keyword evidence="4" id="KW-0479">Metal-binding</keyword>
<dbReference type="PANTHER" id="PTHR21666:SF288">
    <property type="entry name" value="CELL DIVISION PROTEIN YTFB"/>
    <property type="match status" value="1"/>
</dbReference>
<comment type="subcellular location">
    <subcellularLocation>
        <location evidence="2">Cell envelope</location>
    </subcellularLocation>
</comment>
<keyword evidence="6" id="KW-0862">Zinc</keyword>
<protein>
    <recommendedName>
        <fullName evidence="12">Peptidase M23</fullName>
    </recommendedName>
</protein>
<dbReference type="Gene3D" id="3.10.450.350">
    <property type="match status" value="2"/>
</dbReference>
<evidence type="ECO:0000256" key="7">
    <source>
        <dbReference type="ARBA" id="ARBA00023049"/>
    </source>
</evidence>
<dbReference type="Proteomes" id="UP001057498">
    <property type="component" value="Chromosome"/>
</dbReference>
<evidence type="ECO:0000313" key="10">
    <source>
        <dbReference type="EMBL" id="BDI04369.1"/>
    </source>
</evidence>
<keyword evidence="7" id="KW-0482">Metalloprotease</keyword>
<feature type="domain" description="Csd3-like second N-terminal" evidence="9">
    <location>
        <begin position="176"/>
        <end position="295"/>
    </location>
</feature>
<reference evidence="10" key="1">
    <citation type="submission" date="2022-04" db="EMBL/GenBank/DDBJ databases">
        <title>Whole genome sequence of Sphaerotilus sp. FB-5.</title>
        <authorList>
            <person name="Takeda M."/>
            <person name="Narihara S."/>
            <person name="Akimoto M."/>
            <person name="Akimoto R."/>
            <person name="Nishiyashiki S."/>
            <person name="Murakami T."/>
        </authorList>
    </citation>
    <scope>NUCLEOTIDE SEQUENCE</scope>
    <source>
        <strain evidence="10">FB-5</strain>
    </source>
</reference>
<evidence type="ECO:0008006" key="12">
    <source>
        <dbReference type="Google" id="ProtNLM"/>
    </source>
</evidence>
<evidence type="ECO:0000256" key="3">
    <source>
        <dbReference type="ARBA" id="ARBA00022670"/>
    </source>
</evidence>
<sequence length="447" mass="47622">MALRHHPRAISGAVLTLLLGTGVTAFGVAPLTTLDAAPTPTRLISQEVALNHLASQVTALDEHDIELHRNDLTRGSDTADSLLQRLGVNDPEAAQFLRRDPVAQRILMGRPGKQVHVRSEAAPGGGQLVELVVRGPAADNDDSTSHFTRTTVRRGPQGLAVSSEQVALARDVRLGAGTIESSLFAAADEARLPDAVTMQMAEIFGSDIDFRRELRKGDTFSVAYETLTADGEPVTWSSGSGRVLSARFINAGRNHDAIWFQDGDHKGSYYGPDGQSKARLFLSSPLAFSRVTSGFAMRFHPIQKTWKAHLGVDYGAPTGTPVRAVGEGTVEFAGVQNGYGNVVVLRHSGERSTVYAHLSQIAVRKGERVAQGERIGAVGATGWATGPHLHFEFKMGGSQVDPMKIARASEAVLLSAAAKPRFEAVAATAMTQLASASRPAVAIARME</sequence>
<dbReference type="CDD" id="cd12797">
    <property type="entry name" value="M23_peptidase"/>
    <property type="match status" value="1"/>
</dbReference>
<dbReference type="EMBL" id="AP025730">
    <property type="protein sequence ID" value="BDI04369.1"/>
    <property type="molecule type" value="Genomic_DNA"/>
</dbReference>
<dbReference type="Gene3D" id="2.70.70.10">
    <property type="entry name" value="Glucose Permease (Domain IIA)"/>
    <property type="match status" value="1"/>
</dbReference>
<dbReference type="Pfam" id="PF01551">
    <property type="entry name" value="Peptidase_M23"/>
    <property type="match status" value="1"/>
</dbReference>
<evidence type="ECO:0000259" key="9">
    <source>
        <dbReference type="Pfam" id="PF19425"/>
    </source>
</evidence>
<gene>
    <name evidence="10" type="ORF">CATMQ487_13390</name>
</gene>
<dbReference type="PANTHER" id="PTHR21666">
    <property type="entry name" value="PEPTIDASE-RELATED"/>
    <property type="match status" value="1"/>
</dbReference>
<name>A0ABM7YIX1_9BURK</name>
<proteinExistence type="predicted"/>
<evidence type="ECO:0000256" key="5">
    <source>
        <dbReference type="ARBA" id="ARBA00022801"/>
    </source>
</evidence>
<accession>A0ABM7YIX1</accession>
<evidence type="ECO:0000256" key="2">
    <source>
        <dbReference type="ARBA" id="ARBA00004196"/>
    </source>
</evidence>
<dbReference type="InterPro" id="IPR011055">
    <property type="entry name" value="Dup_hybrid_motif"/>
</dbReference>
<comment type="cofactor">
    <cofactor evidence="1">
        <name>Zn(2+)</name>
        <dbReference type="ChEBI" id="CHEBI:29105"/>
    </cofactor>
</comment>
<evidence type="ECO:0000259" key="8">
    <source>
        <dbReference type="Pfam" id="PF01551"/>
    </source>
</evidence>
<evidence type="ECO:0000256" key="4">
    <source>
        <dbReference type="ARBA" id="ARBA00022723"/>
    </source>
</evidence>
<keyword evidence="5" id="KW-0378">Hydrolase</keyword>
<feature type="domain" description="M23ase beta-sheet core" evidence="8">
    <location>
        <begin position="308"/>
        <end position="402"/>
    </location>
</feature>
<evidence type="ECO:0000256" key="1">
    <source>
        <dbReference type="ARBA" id="ARBA00001947"/>
    </source>
</evidence>
<evidence type="ECO:0000256" key="6">
    <source>
        <dbReference type="ARBA" id="ARBA00022833"/>
    </source>
</evidence>